<dbReference type="PANTHER" id="PTHR44229">
    <property type="entry name" value="15-HYDROXYPROSTAGLANDIN DEHYDROGENASE [NAD(+)]"/>
    <property type="match status" value="1"/>
</dbReference>
<dbReference type="AlphaFoldDB" id="A0A135SM81"/>
<dbReference type="SUPFAM" id="SSF51735">
    <property type="entry name" value="NAD(P)-binding Rossmann-fold domains"/>
    <property type="match status" value="1"/>
</dbReference>
<evidence type="ECO:0000313" key="4">
    <source>
        <dbReference type="EMBL" id="KXH36982.1"/>
    </source>
</evidence>
<sequence>MAIGTTPKSVIVTGGASGIGLTIVRHFASQGDKVAIFDVNAASGKSIASDVASEFPQSTVTFHQCDVSSWKEQAQAFSDVHDAFGRIDLVFANAGIAEGMSNALATIHPDAPQEPSLKVVAVDLNGVIYSTKLAIHYISKNAISGGSRGSIICTASDAALYPFPVGPMYAAAKAGVIGLVRSTAPILEDLKIQINTMAPAALVTNIIPDPEMYKHMVVTPMSTLIKGVSQITGDTSLNGKVIEIHDEEPTIRDEPYQFVSDGTRHNQEKAWEMFKFFKASTGGLHAP</sequence>
<protein>
    <recommendedName>
        <fullName evidence="6">Short-chain dehydrogenase</fullName>
    </recommendedName>
</protein>
<dbReference type="Proteomes" id="UP000070328">
    <property type="component" value="Unassembled WGS sequence"/>
</dbReference>
<dbReference type="InterPro" id="IPR020904">
    <property type="entry name" value="Sc_DH/Rdtase_CS"/>
</dbReference>
<accession>A0A135SM81</accession>
<dbReference type="Pfam" id="PF00106">
    <property type="entry name" value="adh_short"/>
    <property type="match status" value="1"/>
</dbReference>
<proteinExistence type="inferred from homology"/>
<dbReference type="PROSITE" id="PS00061">
    <property type="entry name" value="ADH_SHORT"/>
    <property type="match status" value="1"/>
</dbReference>
<dbReference type="InterPro" id="IPR002347">
    <property type="entry name" value="SDR_fam"/>
</dbReference>
<dbReference type="Gene3D" id="3.40.50.720">
    <property type="entry name" value="NAD(P)-binding Rossmann-like Domain"/>
    <property type="match status" value="1"/>
</dbReference>
<dbReference type="GO" id="GO:0016616">
    <property type="term" value="F:oxidoreductase activity, acting on the CH-OH group of donors, NAD or NADP as acceptor"/>
    <property type="evidence" value="ECO:0007669"/>
    <property type="project" value="TreeGrafter"/>
</dbReference>
<gene>
    <name evidence="4" type="ORF">CSIM01_00046</name>
</gene>
<keyword evidence="3" id="KW-0560">Oxidoreductase</keyword>
<comment type="caution">
    <text evidence="4">The sequence shown here is derived from an EMBL/GenBank/DDBJ whole genome shotgun (WGS) entry which is preliminary data.</text>
</comment>
<keyword evidence="5" id="KW-1185">Reference proteome</keyword>
<dbReference type="PANTHER" id="PTHR44229:SF4">
    <property type="entry name" value="15-HYDROXYPROSTAGLANDIN DEHYDROGENASE [NAD(+)]"/>
    <property type="match status" value="1"/>
</dbReference>
<dbReference type="PRINTS" id="PR00081">
    <property type="entry name" value="GDHRDH"/>
</dbReference>
<keyword evidence="2" id="KW-0521">NADP</keyword>
<reference evidence="4 5" key="1">
    <citation type="submission" date="2014-02" db="EMBL/GenBank/DDBJ databases">
        <title>The genome sequence of Colletotrichum simmondsii CBS122122.</title>
        <authorList>
            <person name="Baroncelli R."/>
            <person name="Thon M.R."/>
        </authorList>
    </citation>
    <scope>NUCLEOTIDE SEQUENCE [LARGE SCALE GENOMIC DNA]</scope>
    <source>
        <strain evidence="4 5">CBS122122</strain>
    </source>
</reference>
<organism evidence="4 5">
    <name type="scientific">Colletotrichum simmondsii</name>
    <dbReference type="NCBI Taxonomy" id="703756"/>
    <lineage>
        <taxon>Eukaryota</taxon>
        <taxon>Fungi</taxon>
        <taxon>Dikarya</taxon>
        <taxon>Ascomycota</taxon>
        <taxon>Pezizomycotina</taxon>
        <taxon>Sordariomycetes</taxon>
        <taxon>Hypocreomycetidae</taxon>
        <taxon>Glomerellales</taxon>
        <taxon>Glomerellaceae</taxon>
        <taxon>Colletotrichum</taxon>
        <taxon>Colletotrichum acutatum species complex</taxon>
    </lineage>
</organism>
<evidence type="ECO:0000256" key="1">
    <source>
        <dbReference type="ARBA" id="ARBA00006484"/>
    </source>
</evidence>
<evidence type="ECO:0008006" key="6">
    <source>
        <dbReference type="Google" id="ProtNLM"/>
    </source>
</evidence>
<evidence type="ECO:0000256" key="3">
    <source>
        <dbReference type="ARBA" id="ARBA00023002"/>
    </source>
</evidence>
<dbReference type="GO" id="GO:0005737">
    <property type="term" value="C:cytoplasm"/>
    <property type="evidence" value="ECO:0007669"/>
    <property type="project" value="TreeGrafter"/>
</dbReference>
<comment type="similarity">
    <text evidence="1">Belongs to the short-chain dehydrogenases/reductases (SDR) family.</text>
</comment>
<name>A0A135SM81_9PEZI</name>
<dbReference type="InterPro" id="IPR036291">
    <property type="entry name" value="NAD(P)-bd_dom_sf"/>
</dbReference>
<dbReference type="OrthoDB" id="37659at2759"/>
<evidence type="ECO:0000256" key="2">
    <source>
        <dbReference type="ARBA" id="ARBA00022857"/>
    </source>
</evidence>
<evidence type="ECO:0000313" key="5">
    <source>
        <dbReference type="Proteomes" id="UP000070328"/>
    </source>
</evidence>
<dbReference type="EMBL" id="JFBX01000510">
    <property type="protein sequence ID" value="KXH36982.1"/>
    <property type="molecule type" value="Genomic_DNA"/>
</dbReference>